<dbReference type="PANTHER" id="PTHR15704">
    <property type="entry name" value="SUPERKILLER 3 PROTEIN-RELATED"/>
    <property type="match status" value="1"/>
</dbReference>
<protein>
    <recommendedName>
        <fullName evidence="5">Tetratricopeptide repeat protein 37</fullName>
    </recommendedName>
</protein>
<dbReference type="PROSITE" id="PS50293">
    <property type="entry name" value="TPR_REGION"/>
    <property type="match status" value="1"/>
</dbReference>
<name>A0A0J9TX20_DROSI</name>
<dbReference type="PROSITE" id="PS50005">
    <property type="entry name" value="TPR"/>
    <property type="match status" value="3"/>
</dbReference>
<dbReference type="AlphaFoldDB" id="A0A0J9TX20"/>
<dbReference type="FunFam" id="1.25.40.10:FF:002479">
    <property type="entry name" value="LP07472p"/>
    <property type="match status" value="1"/>
</dbReference>
<dbReference type="Bgee" id="FBgn0182395">
    <property type="expression patterns" value="Expressed in embryo and 3 other cell types or tissues"/>
</dbReference>
<evidence type="ECO:0000256" key="3">
    <source>
        <dbReference type="PROSITE-ProRule" id="PRU00339"/>
    </source>
</evidence>
<dbReference type="FunFam" id="1.25.40.10:FF:002183">
    <property type="entry name" value="GH04440p"/>
    <property type="match status" value="1"/>
</dbReference>
<accession>A0A0J9TX20</accession>
<dbReference type="InterPro" id="IPR039226">
    <property type="entry name" value="Ski3/TTC37"/>
</dbReference>
<dbReference type="Gene3D" id="1.25.40.10">
    <property type="entry name" value="Tetratricopeptide repeat domain"/>
    <property type="match status" value="6"/>
</dbReference>
<keyword evidence="1" id="KW-0677">Repeat</keyword>
<keyword evidence="2 3" id="KW-0802">TPR repeat</keyword>
<dbReference type="PANTHER" id="PTHR15704:SF7">
    <property type="entry name" value="SUPERKILLER COMPLEX PROTEIN 3"/>
    <property type="match status" value="1"/>
</dbReference>
<reference evidence="4" key="2">
    <citation type="submission" date="2014-06" db="EMBL/GenBank/DDBJ databases">
        <authorList>
            <person name="Hu T."/>
            <person name="Eisen M.B."/>
            <person name="Thornton K.R."/>
            <person name="Andolfatto P."/>
        </authorList>
    </citation>
    <scope>NUCLEOTIDE SEQUENCE</scope>
    <source>
        <strain evidence="4">W501</strain>
    </source>
</reference>
<dbReference type="Proteomes" id="UP000035880">
    <property type="component" value="Chromosome 2R"/>
</dbReference>
<dbReference type="SMART" id="SM00028">
    <property type="entry name" value="TPR"/>
    <property type="match status" value="11"/>
</dbReference>
<evidence type="ECO:0000313" key="4">
    <source>
        <dbReference type="EMBL" id="KMY92430.1"/>
    </source>
</evidence>
<feature type="repeat" description="TPR" evidence="3">
    <location>
        <begin position="804"/>
        <end position="837"/>
    </location>
</feature>
<sequence>MSAVKESKALIKDIRETIKLGKHAEAIPKCQRLLKSEPENAMGYLLLGAAYQNIDKVEAAKNLRQCIKCTEGPAPAALLGLANCAPSNELPEIYDQLADLQPEQSLNYCEKLFNLASDSNVAPLCFTVLKKRVQDTENGNFTKIQEYLGRIWVSNDFEIAPEDTQLYKTTMEALLQTSEPSARSVVYKRYLKWLYKKQDYKSCVRHACNMIESHPKDVYGFEWICKTYCEHHEQSEMDLWQQELRHPVQVYAEQLLELNPNSNLALLVKALDLFAEGQLVASRQLALQAQKSQPAYKVTLELLARIHMELGAYKLALQLWQEIGQENDAFALCLSHEKCVSKLREAVTILQTLENSEGNIKSLARCYFKLGELHLLKDMPLDDLTKAEFVLSPSEALQKIADCETFEAYLLCGKLHMALKNYSDALNYVLKATRLRPHFAECFDYLGRLYPLATGDISRARKCYEKCISLNPLAEEAVDALSFIYQVLGEEELNEALLLNTLSHLDSNESIRLQYKLGLHFLHVKKWDNAIQCFRIAIKNDSRCISYWESLGDAYAGRGSYNSAIRVFQKILELSPENNYALLQIASVKTTIRMYTESIEDYDTLLKRNPSYLPGLRGAAEAHIGIANSLKSQNLYGRCKEHFQLALEHLQGAFLQREAQGMVWLWRLSANIFVQTAQLPHSLANLDVAGNLAKREEAIAYLSRKDLLQLAQRFYLCALKLKQNTYLWYELSLASYYSAILIPEDAKAHLETATKACKMAIKEHSNRWQNWNLLGVINMHSENENLPLAQHCFIQAVVLEKKCYIAWTNLGVLYIKLNEVRLANEAFTRAQQSSPVYANAWIGQAMVAESIGDREEAFDLFRHCQQFDYHPEAALGFAHWVCEMLSTPGSDDKPRIKHAIEHMYADVHALDAINWYVQNEETEATTASLSFQGFLYARKKLYRQAIEAFTRACKLCEPGADRDKLYTNLGYLYLKIDQPEQAAHALNTVAHATFKPIIGLAQAYYRAGQLQESYSIYNSVLANVVDHGDDKAATILVAMASMIYDFQGEADTKTLLYQCVLLKEVPIQALYSALALGILHRDNALIHTILAELNAYAFKKEYCADVSYLTAHYILINEGARRALCYLQTRIRMFPHSRNLRSVVLKFLLDYFSDDQAYRLATSNMGRITLTLGHTKQQNSILASEEALTTIYASQAVSPVDKTCSMKLLQRAILLSPTDQRARQLLSAIIANS</sequence>
<reference evidence="4" key="1">
    <citation type="journal article" date="2013" name="Genome Res.">
        <title>A second-generation assembly of the Drosophila simulans genome provides new insights into patterns of lineage-specific divergence.</title>
        <authorList>
            <person name="Hu T.T."/>
            <person name="Eisen M.B."/>
            <person name="Thornton K.R."/>
            <person name="Andolfatto P."/>
        </authorList>
    </citation>
    <scope>NUCLEOTIDE SEQUENCE [LARGE SCALE GENOMIC DNA]</scope>
    <source>
        <strain evidence="4">W501</strain>
    </source>
</reference>
<gene>
    <name evidence="4" type="primary">Dsim\GD10628</name>
    <name evidence="4" type="ORF">Dsimw501_GD10628</name>
</gene>
<organism evidence="4">
    <name type="scientific">Drosophila simulans</name>
    <name type="common">Fruit fly</name>
    <dbReference type="NCBI Taxonomy" id="7240"/>
    <lineage>
        <taxon>Eukaryota</taxon>
        <taxon>Metazoa</taxon>
        <taxon>Ecdysozoa</taxon>
        <taxon>Arthropoda</taxon>
        <taxon>Hexapoda</taxon>
        <taxon>Insecta</taxon>
        <taxon>Pterygota</taxon>
        <taxon>Neoptera</taxon>
        <taxon>Endopterygota</taxon>
        <taxon>Diptera</taxon>
        <taxon>Brachycera</taxon>
        <taxon>Muscomorpha</taxon>
        <taxon>Ephydroidea</taxon>
        <taxon>Drosophilidae</taxon>
        <taxon>Drosophila</taxon>
        <taxon>Sophophora</taxon>
    </lineage>
</organism>
<dbReference type="GO" id="GO:0055087">
    <property type="term" value="C:Ski complex"/>
    <property type="evidence" value="ECO:0007669"/>
    <property type="project" value="InterPro"/>
</dbReference>
<feature type="repeat" description="TPR" evidence="3">
    <location>
        <begin position="406"/>
        <end position="439"/>
    </location>
</feature>
<feature type="repeat" description="TPR" evidence="3">
    <location>
        <begin position="545"/>
        <end position="578"/>
    </location>
</feature>
<dbReference type="OrthoDB" id="421075at2759"/>
<dbReference type="Pfam" id="PF13432">
    <property type="entry name" value="TPR_16"/>
    <property type="match status" value="2"/>
</dbReference>
<evidence type="ECO:0000256" key="1">
    <source>
        <dbReference type="ARBA" id="ARBA00022737"/>
    </source>
</evidence>
<reference evidence="4" key="3">
    <citation type="submission" date="2015-04" db="EMBL/GenBank/DDBJ databases">
        <authorList>
            <consortium name="FlyBase"/>
        </authorList>
    </citation>
    <scope>NUCLEOTIDE SEQUENCE</scope>
    <source>
        <strain evidence="4">W501</strain>
    </source>
</reference>
<dbReference type="KEGG" id="dsi:Dsimw501_GD10628"/>
<evidence type="ECO:0000256" key="2">
    <source>
        <dbReference type="ARBA" id="ARBA00022803"/>
    </source>
</evidence>
<dbReference type="InterPro" id="IPR011990">
    <property type="entry name" value="TPR-like_helical_dom_sf"/>
</dbReference>
<evidence type="ECO:0008006" key="5">
    <source>
        <dbReference type="Google" id="ProtNLM"/>
    </source>
</evidence>
<dbReference type="SUPFAM" id="SSF48452">
    <property type="entry name" value="TPR-like"/>
    <property type="match status" value="5"/>
</dbReference>
<proteinExistence type="predicted"/>
<dbReference type="GO" id="GO:0000956">
    <property type="term" value="P:nuclear-transcribed mRNA catabolic process"/>
    <property type="evidence" value="ECO:0007669"/>
    <property type="project" value="EnsemblMetazoa"/>
</dbReference>
<dbReference type="EMBL" id="CM002911">
    <property type="protein sequence ID" value="KMY92430.1"/>
    <property type="molecule type" value="Genomic_DNA"/>
</dbReference>
<dbReference type="Pfam" id="PF13181">
    <property type="entry name" value="TPR_8"/>
    <property type="match status" value="1"/>
</dbReference>
<dbReference type="InterPro" id="IPR019734">
    <property type="entry name" value="TPR_rpt"/>
</dbReference>